<name>A0AAW2K8J4_SESRA</name>
<protein>
    <recommendedName>
        <fullName evidence="2">Retrotransposon gag domain-containing protein</fullName>
    </recommendedName>
</protein>
<sequence>MEMKDNTFNSPTFKYHMSSLEVSSQHNNHVGASRDDAIALKFSLKLETKEEAQVVENDLLDDNMIYSSSTSSKAEIATVMMVQTTSLKQQIASMTAVVGNLLKYVQARDDHLNKLHKKFQSALVLNKFEEQDLSVECNTSKEISVSTNGFVSIKHVKRTVNEAIAKTYDTRIQAFKSYMKFTQEGLNNLECQKTNQPPKFQQFNGHGDPRHHIAHFVETCNNARTDGDLLVKQFVLSLKDIAFDCTQCTVSMTELANQHQGKDEPVLDYINNWRNLSLNCKDTLSEISAVELCIQGMHWELRHNLQAIKPKTFGELATRAHEIEMSFNCKDYDYLVDVSEDDATP</sequence>
<reference evidence="1" key="2">
    <citation type="journal article" date="2024" name="Plant">
        <title>Genomic evolution and insights into agronomic trait innovations of Sesamum species.</title>
        <authorList>
            <person name="Miao H."/>
            <person name="Wang L."/>
            <person name="Qu L."/>
            <person name="Liu H."/>
            <person name="Sun Y."/>
            <person name="Le M."/>
            <person name="Wang Q."/>
            <person name="Wei S."/>
            <person name="Zheng Y."/>
            <person name="Lin W."/>
            <person name="Duan Y."/>
            <person name="Cao H."/>
            <person name="Xiong S."/>
            <person name="Wang X."/>
            <person name="Wei L."/>
            <person name="Li C."/>
            <person name="Ma Q."/>
            <person name="Ju M."/>
            <person name="Zhao R."/>
            <person name="Li G."/>
            <person name="Mu C."/>
            <person name="Tian Q."/>
            <person name="Mei H."/>
            <person name="Zhang T."/>
            <person name="Gao T."/>
            <person name="Zhang H."/>
        </authorList>
    </citation>
    <scope>NUCLEOTIDE SEQUENCE</scope>
    <source>
        <strain evidence="1">G02</strain>
    </source>
</reference>
<evidence type="ECO:0008006" key="2">
    <source>
        <dbReference type="Google" id="ProtNLM"/>
    </source>
</evidence>
<dbReference type="EMBL" id="JACGWJ010000029">
    <property type="protein sequence ID" value="KAL0303151.1"/>
    <property type="molecule type" value="Genomic_DNA"/>
</dbReference>
<accession>A0AAW2K8J4</accession>
<evidence type="ECO:0000313" key="1">
    <source>
        <dbReference type="EMBL" id="KAL0303151.1"/>
    </source>
</evidence>
<dbReference type="AlphaFoldDB" id="A0AAW2K8J4"/>
<gene>
    <name evidence="1" type="ORF">Sradi_6183200</name>
</gene>
<proteinExistence type="predicted"/>
<dbReference type="PANTHER" id="PTHR33437:SF2">
    <property type="entry name" value="OS06G0361200 PROTEIN"/>
    <property type="match status" value="1"/>
</dbReference>
<comment type="caution">
    <text evidence="1">The sequence shown here is derived from an EMBL/GenBank/DDBJ whole genome shotgun (WGS) entry which is preliminary data.</text>
</comment>
<reference evidence="1" key="1">
    <citation type="submission" date="2020-06" db="EMBL/GenBank/DDBJ databases">
        <authorList>
            <person name="Li T."/>
            <person name="Hu X."/>
            <person name="Zhang T."/>
            <person name="Song X."/>
            <person name="Zhang H."/>
            <person name="Dai N."/>
            <person name="Sheng W."/>
            <person name="Hou X."/>
            <person name="Wei L."/>
        </authorList>
    </citation>
    <scope>NUCLEOTIDE SEQUENCE</scope>
    <source>
        <strain evidence="1">G02</strain>
        <tissue evidence="1">Leaf</tissue>
    </source>
</reference>
<dbReference type="PANTHER" id="PTHR33437">
    <property type="entry name" value="OS06G0361200 PROTEIN"/>
    <property type="match status" value="1"/>
</dbReference>
<organism evidence="1">
    <name type="scientific">Sesamum radiatum</name>
    <name type="common">Black benniseed</name>
    <dbReference type="NCBI Taxonomy" id="300843"/>
    <lineage>
        <taxon>Eukaryota</taxon>
        <taxon>Viridiplantae</taxon>
        <taxon>Streptophyta</taxon>
        <taxon>Embryophyta</taxon>
        <taxon>Tracheophyta</taxon>
        <taxon>Spermatophyta</taxon>
        <taxon>Magnoliopsida</taxon>
        <taxon>eudicotyledons</taxon>
        <taxon>Gunneridae</taxon>
        <taxon>Pentapetalae</taxon>
        <taxon>asterids</taxon>
        <taxon>lamiids</taxon>
        <taxon>Lamiales</taxon>
        <taxon>Pedaliaceae</taxon>
        <taxon>Sesamum</taxon>
    </lineage>
</organism>